<dbReference type="EnsemblMetazoa" id="ACOM031404-RA">
    <property type="protein sequence ID" value="ACOM031404-PA.1"/>
    <property type="gene ID" value="ACOM031404"/>
</dbReference>
<dbReference type="AlphaFoldDB" id="A0A8W7PGC6"/>
<protein>
    <submittedName>
        <fullName evidence="1">Uncharacterized protein</fullName>
    </submittedName>
</protein>
<sequence>MIFVFASSFSSSSLVSTSVSFSRSFRVASHSTSYSMLMAPSSPSKRSISFFLRFFAFASFASSSGLAARALRSIACPRSGVLARGRTGATVLKWGALSIMRTATESARLRRSGDSSVLVVPADWARFLLILALIVSAVSDGAVSSFLIAPLGIFTTGRIVVCPLMVTPTGSFTTGGGGVTFASTGTPWLAAGETLIRIDDRKRHDLERSAHVAHFNFGSIFPNLHHVALQYGDQVVIVQPTFLRIRSRDRRLRIMSCGISIAPLMSNGAGLAGLAGFAGLIDFSSMCLLSLLRIFCIKLSADVFPLTVSHTFMLQQFSIVISHCVVGGREVIGVTTIFLVMRGRGGFIIRLTTSTTASSSANETVLHSLTAISHRWPANSSPHSHSGTVVSLPSVHTVAKLTPAPIQAEPIATVPIAPVPFVPPVAVTPGAIIAPDTAAALGADAVHYRPAVGIVSLMLEQQVRAQYHRGRMFAPVHGAGRCVRLLGHFVDLVVLLVGPVDVIVLDRNVRRQPVEPGLQGALIVHLQIGALDRVPAAVLLLHPVQPVAVVVHRDALRQVHLLLVHVQHGAVHGGAHNVGRFRVAVGPVQMPAAFVDRQAGQLVIGLHLQPALEMIERHTADVGGLGRFRQQLRHLVQLVRIVVVEREQPILGMVQIGKVQLAEHLVVRERRDAAVLMRGR</sequence>
<evidence type="ECO:0000313" key="1">
    <source>
        <dbReference type="EnsemblMetazoa" id="ACOM031404-PA.1"/>
    </source>
</evidence>
<reference evidence="1" key="1">
    <citation type="submission" date="2022-08" db="UniProtKB">
        <authorList>
            <consortium name="EnsemblMetazoa"/>
        </authorList>
    </citation>
    <scope>IDENTIFICATION</scope>
</reference>
<dbReference type="Proteomes" id="UP000075882">
    <property type="component" value="Unassembled WGS sequence"/>
</dbReference>
<proteinExistence type="predicted"/>
<accession>A0A8W7PGC6</accession>
<name>A0A8W7PGC6_ANOCL</name>
<organism evidence="1">
    <name type="scientific">Anopheles coluzzii</name>
    <name type="common">African malaria mosquito</name>
    <dbReference type="NCBI Taxonomy" id="1518534"/>
    <lineage>
        <taxon>Eukaryota</taxon>
        <taxon>Metazoa</taxon>
        <taxon>Ecdysozoa</taxon>
        <taxon>Arthropoda</taxon>
        <taxon>Hexapoda</taxon>
        <taxon>Insecta</taxon>
        <taxon>Pterygota</taxon>
        <taxon>Neoptera</taxon>
        <taxon>Endopterygota</taxon>
        <taxon>Diptera</taxon>
        <taxon>Nematocera</taxon>
        <taxon>Culicoidea</taxon>
        <taxon>Culicidae</taxon>
        <taxon>Anophelinae</taxon>
        <taxon>Anopheles</taxon>
    </lineage>
</organism>